<dbReference type="RefSeq" id="WP_188716877.1">
    <property type="nucleotide sequence ID" value="NZ_BAABBD010000002.1"/>
</dbReference>
<dbReference type="Gene3D" id="1.50.10.20">
    <property type="match status" value="1"/>
</dbReference>
<dbReference type="Proteomes" id="UP000626982">
    <property type="component" value="Unassembled WGS sequence"/>
</dbReference>
<evidence type="ECO:0008006" key="3">
    <source>
        <dbReference type="Google" id="ProtNLM"/>
    </source>
</evidence>
<dbReference type="SUPFAM" id="SSF48239">
    <property type="entry name" value="Terpenoid cyclases/Protein prenyltransferases"/>
    <property type="match status" value="2"/>
</dbReference>
<proteinExistence type="predicted"/>
<protein>
    <recommendedName>
        <fullName evidence="3">Squalene cyclase</fullName>
    </recommendedName>
</protein>
<name>A0ABQ2KHH7_9MICO</name>
<sequence length="309" mass="34623">MRVIDWLMEGDPAIRWQVMQDLLDADPAEVADERARVAREGWGAALLAARGADGQWAGGAHFPTAEPELPGQPWTSTSHVLTELRLLGLDPRSPEAREVVDDVRRVTCWEHDGQPFWEGEVEPCINGALVTNGVHYGVPVDGVVERLLGKRMADGGWNCEQEHGSTRSSFDSTIAVLEAMAAQERVTDDPRVREARLSGEAYLLERGLLRRRSTGEVVDEDYLRLAFPPRWHYDVLRALEHLRAVGAEPDERMREAIDVVRGKRQGDGTWPLEVRWGGDARIDHGPVGEPNRWITLKALRVLRWAGEDV</sequence>
<keyword evidence="2" id="KW-1185">Reference proteome</keyword>
<organism evidence="1 2">
    <name type="scientific">Agrococcus terreus</name>
    <dbReference type="NCBI Taxonomy" id="574649"/>
    <lineage>
        <taxon>Bacteria</taxon>
        <taxon>Bacillati</taxon>
        <taxon>Actinomycetota</taxon>
        <taxon>Actinomycetes</taxon>
        <taxon>Micrococcales</taxon>
        <taxon>Microbacteriaceae</taxon>
        <taxon>Agrococcus</taxon>
    </lineage>
</organism>
<accession>A0ABQ2KHH7</accession>
<comment type="caution">
    <text evidence="1">The sequence shown here is derived from an EMBL/GenBank/DDBJ whole genome shotgun (WGS) entry which is preliminary data.</text>
</comment>
<evidence type="ECO:0000313" key="2">
    <source>
        <dbReference type="Proteomes" id="UP000626982"/>
    </source>
</evidence>
<dbReference type="EMBL" id="BMLM01000001">
    <property type="protein sequence ID" value="GGN81830.1"/>
    <property type="molecule type" value="Genomic_DNA"/>
</dbReference>
<reference evidence="2" key="1">
    <citation type="journal article" date="2019" name="Int. J. Syst. Evol. Microbiol.">
        <title>The Global Catalogue of Microorganisms (GCM) 10K type strain sequencing project: providing services to taxonomists for standard genome sequencing and annotation.</title>
        <authorList>
            <consortium name="The Broad Institute Genomics Platform"/>
            <consortium name="The Broad Institute Genome Sequencing Center for Infectious Disease"/>
            <person name="Wu L."/>
            <person name="Ma J."/>
        </authorList>
    </citation>
    <scope>NUCLEOTIDE SEQUENCE [LARGE SCALE GENOMIC DNA]</scope>
    <source>
        <strain evidence="2">CGMCC 1.6960</strain>
    </source>
</reference>
<dbReference type="InterPro" id="IPR008930">
    <property type="entry name" value="Terpenoid_cyclase/PrenylTrfase"/>
</dbReference>
<gene>
    <name evidence="1" type="ORF">GCM10010968_10970</name>
</gene>
<evidence type="ECO:0000313" key="1">
    <source>
        <dbReference type="EMBL" id="GGN81830.1"/>
    </source>
</evidence>